<name>A0AAU9VJE9_9CNID</name>
<sequence>MFAKTLLVSEWMTGKELNTKRGGSTAINRNVEENAEVTTDTAVKIADLAGEGSVAAVAADADSSYDYCLLKVISDTVLELSEDITDDYESVYTTAQEVLNRTSSSEIILLI</sequence>
<gene>
    <name evidence="1" type="ORF">PMEA_00000332</name>
</gene>
<organism evidence="1 2">
    <name type="scientific">Pocillopora meandrina</name>
    <dbReference type="NCBI Taxonomy" id="46732"/>
    <lineage>
        <taxon>Eukaryota</taxon>
        <taxon>Metazoa</taxon>
        <taxon>Cnidaria</taxon>
        <taxon>Anthozoa</taxon>
        <taxon>Hexacorallia</taxon>
        <taxon>Scleractinia</taxon>
        <taxon>Astrocoeniina</taxon>
        <taxon>Pocilloporidae</taxon>
        <taxon>Pocillopora</taxon>
    </lineage>
</organism>
<dbReference type="AlphaFoldDB" id="A0AAU9VJE9"/>
<accession>A0AAU9VJE9</accession>
<evidence type="ECO:0000313" key="1">
    <source>
        <dbReference type="EMBL" id="CAH3031600.1"/>
    </source>
</evidence>
<protein>
    <submittedName>
        <fullName evidence="1">Uncharacterized protein</fullName>
    </submittedName>
</protein>
<dbReference type="Proteomes" id="UP001159428">
    <property type="component" value="Unassembled WGS sequence"/>
</dbReference>
<dbReference type="EMBL" id="CALNXJ010000001">
    <property type="protein sequence ID" value="CAH3031600.1"/>
    <property type="molecule type" value="Genomic_DNA"/>
</dbReference>
<comment type="caution">
    <text evidence="1">The sequence shown here is derived from an EMBL/GenBank/DDBJ whole genome shotgun (WGS) entry which is preliminary data.</text>
</comment>
<proteinExistence type="predicted"/>
<evidence type="ECO:0000313" key="2">
    <source>
        <dbReference type="Proteomes" id="UP001159428"/>
    </source>
</evidence>
<keyword evidence="2" id="KW-1185">Reference proteome</keyword>
<reference evidence="1 2" key="1">
    <citation type="submission" date="2022-05" db="EMBL/GenBank/DDBJ databases">
        <authorList>
            <consortium name="Genoscope - CEA"/>
            <person name="William W."/>
        </authorList>
    </citation>
    <scope>NUCLEOTIDE SEQUENCE [LARGE SCALE GENOMIC DNA]</scope>
</reference>